<keyword evidence="2" id="KW-1185">Reference proteome</keyword>
<dbReference type="EMBL" id="JAMBQA010000011">
    <property type="protein sequence ID" value="MDG0847217.1"/>
    <property type="molecule type" value="Genomic_DNA"/>
</dbReference>
<dbReference type="CDD" id="cd00565">
    <property type="entry name" value="Ubl_ThiS"/>
    <property type="match status" value="1"/>
</dbReference>
<accession>A0A9X4L6E7</accession>
<dbReference type="AlphaFoldDB" id="A0A9X4L6E7"/>
<name>A0A9X4L6E7_9STAP</name>
<organism evidence="1 2">
    <name type="scientific">Staphylococcus equorum</name>
    <dbReference type="NCBI Taxonomy" id="246432"/>
    <lineage>
        <taxon>Bacteria</taxon>
        <taxon>Bacillati</taxon>
        <taxon>Bacillota</taxon>
        <taxon>Bacilli</taxon>
        <taxon>Bacillales</taxon>
        <taxon>Staphylococcaceae</taxon>
        <taxon>Staphylococcus</taxon>
    </lineage>
</organism>
<dbReference type="SUPFAM" id="SSF54285">
    <property type="entry name" value="MoaD/ThiS"/>
    <property type="match status" value="1"/>
</dbReference>
<dbReference type="InterPro" id="IPR012675">
    <property type="entry name" value="Beta-grasp_dom_sf"/>
</dbReference>
<dbReference type="InterPro" id="IPR003749">
    <property type="entry name" value="ThiS/MoaD-like"/>
</dbReference>
<evidence type="ECO:0000313" key="2">
    <source>
        <dbReference type="Proteomes" id="UP001152422"/>
    </source>
</evidence>
<sequence>MKCIINGDNFTFDKALSIQEVIQELDLDETRMIVEHNEQLIQREQFSKHKVTDEDRLELLEFVGGG</sequence>
<dbReference type="InterPro" id="IPR016155">
    <property type="entry name" value="Mopterin_synth/thiamin_S_b"/>
</dbReference>
<dbReference type="NCBIfam" id="TIGR01683">
    <property type="entry name" value="thiS"/>
    <property type="match status" value="1"/>
</dbReference>
<reference evidence="1" key="1">
    <citation type="submission" date="2022-05" db="EMBL/GenBank/DDBJ databases">
        <title>Comparative genomics of Staphylococcus equorum isolates.</title>
        <authorList>
            <person name="Luelf R.H."/>
        </authorList>
    </citation>
    <scope>NUCLEOTIDE SEQUENCE</scope>
    <source>
        <strain evidence="1">TMW 2.2497</strain>
    </source>
</reference>
<dbReference type="Proteomes" id="UP001152422">
    <property type="component" value="Unassembled WGS sequence"/>
</dbReference>
<dbReference type="Pfam" id="PF02597">
    <property type="entry name" value="ThiS"/>
    <property type="match status" value="1"/>
</dbReference>
<proteinExistence type="predicted"/>
<gene>
    <name evidence="1" type="primary">thiS</name>
    <name evidence="1" type="ORF">M4L89_13385</name>
</gene>
<dbReference type="PANTHER" id="PTHR34472:SF1">
    <property type="entry name" value="SULFUR CARRIER PROTEIN THIS"/>
    <property type="match status" value="1"/>
</dbReference>
<dbReference type="RefSeq" id="WP_277583598.1">
    <property type="nucleotide sequence ID" value="NZ_CP157930.1"/>
</dbReference>
<evidence type="ECO:0000313" key="1">
    <source>
        <dbReference type="EMBL" id="MDG0847217.1"/>
    </source>
</evidence>
<dbReference type="PANTHER" id="PTHR34472">
    <property type="entry name" value="SULFUR CARRIER PROTEIN THIS"/>
    <property type="match status" value="1"/>
</dbReference>
<protein>
    <submittedName>
        <fullName evidence="1">Sulfur carrier protein ThiS</fullName>
    </submittedName>
</protein>
<comment type="caution">
    <text evidence="1">The sequence shown here is derived from an EMBL/GenBank/DDBJ whole genome shotgun (WGS) entry which is preliminary data.</text>
</comment>
<dbReference type="InterPro" id="IPR010035">
    <property type="entry name" value="Thi_S"/>
</dbReference>
<dbReference type="Gene3D" id="3.10.20.30">
    <property type="match status" value="1"/>
</dbReference>